<sequence>MQRGHRCTDQLLLTRRLRRLFARVHERQWLLHHHQSDASLSWFHASSRPLQALHHLRSLQTNLSKLAWAPASFAEEADGDSPQTKLEDRPRDRAPPHPAAPPGDPPPFAHPAAPHLSFLMNASFLHETCLFLLLLRNPLPSSSLARLSSLSEREPLQVHSHGTVAAETTHYILQNGLWCSCLPHSVEATWLRAATPAIDVQLELGSSTDPTTRHDQAPDDSLDERGDAREAALARLCSHDYLEHLIWPTHAAGAVRPELAADCVWVDVSSVRSHALHSYNDAFWVPFSTSHSFAAWHRASLRATLDGQHAAASVEAWRWTGDLYICG</sequence>
<name>A0A3S7X3F3_LEIDO</name>
<gene>
    <name evidence="2" type="ORF">LdCL_300025100</name>
</gene>
<feature type="compositionally biased region" description="Basic and acidic residues" evidence="1">
    <location>
        <begin position="85"/>
        <end position="95"/>
    </location>
</feature>
<dbReference type="OrthoDB" id="265681at2759"/>
<feature type="region of interest" description="Disordered" evidence="1">
    <location>
        <begin position="74"/>
        <end position="109"/>
    </location>
</feature>
<dbReference type="VEuPathDB" id="TriTrypDB:LdCL_300025100"/>
<feature type="compositionally biased region" description="Basic and acidic residues" evidence="1">
    <location>
        <begin position="211"/>
        <end position="224"/>
    </location>
</feature>
<evidence type="ECO:0000256" key="1">
    <source>
        <dbReference type="SAM" id="MobiDB-lite"/>
    </source>
</evidence>
<organism evidence="2 3">
    <name type="scientific">Leishmania donovani</name>
    <dbReference type="NCBI Taxonomy" id="5661"/>
    <lineage>
        <taxon>Eukaryota</taxon>
        <taxon>Discoba</taxon>
        <taxon>Euglenozoa</taxon>
        <taxon>Kinetoplastea</taxon>
        <taxon>Metakinetoplastina</taxon>
        <taxon>Trypanosomatida</taxon>
        <taxon>Trypanosomatidae</taxon>
        <taxon>Leishmaniinae</taxon>
        <taxon>Leishmania</taxon>
    </lineage>
</organism>
<dbReference type="VEuPathDB" id="TriTrypDB:LdBPK_301980.1"/>
<dbReference type="Proteomes" id="UP000274082">
    <property type="component" value="Chromosome 30"/>
</dbReference>
<evidence type="ECO:0000313" key="3">
    <source>
        <dbReference type="Proteomes" id="UP000274082"/>
    </source>
</evidence>
<dbReference type="AlphaFoldDB" id="A0A3S7X3F3"/>
<protein>
    <submittedName>
        <fullName evidence="2">Uncharacterized protein</fullName>
    </submittedName>
</protein>
<feature type="compositionally biased region" description="Pro residues" evidence="1">
    <location>
        <begin position="96"/>
        <end position="109"/>
    </location>
</feature>
<reference evidence="2 3" key="1">
    <citation type="journal article" date="2018" name="Sci. Rep.">
        <title>A complete Leishmania donovani reference genome identifies novel genetic variations associated with virulence.</title>
        <authorList>
            <person name="Lypaczewski P."/>
            <person name="Hoshizaki J."/>
            <person name="Zhang W.-W."/>
            <person name="McCall L.-I."/>
            <person name="Torcivia-Rodriguez J."/>
            <person name="Simonyan V."/>
            <person name="Kaur A."/>
            <person name="Dewar K."/>
            <person name="Matlashewski G."/>
        </authorList>
    </citation>
    <scope>NUCLEOTIDE SEQUENCE [LARGE SCALE GENOMIC DNA]</scope>
    <source>
        <strain evidence="2 3">LdCL</strain>
    </source>
</reference>
<keyword evidence="3" id="KW-1185">Reference proteome</keyword>
<feature type="region of interest" description="Disordered" evidence="1">
    <location>
        <begin position="204"/>
        <end position="224"/>
    </location>
</feature>
<proteinExistence type="predicted"/>
<dbReference type="VEuPathDB" id="TriTrypDB:LDHU3_30.2710"/>
<evidence type="ECO:0000313" key="2">
    <source>
        <dbReference type="EMBL" id="AYU80996.1"/>
    </source>
</evidence>
<dbReference type="EMBL" id="CP029529">
    <property type="protein sequence ID" value="AYU80996.1"/>
    <property type="molecule type" value="Genomic_DNA"/>
</dbReference>
<accession>A0A3S7X3F3</accession>